<evidence type="ECO:0000256" key="1">
    <source>
        <dbReference type="SAM" id="MobiDB-lite"/>
    </source>
</evidence>
<keyword evidence="2" id="KW-0472">Membrane</keyword>
<evidence type="ECO:0000256" key="2">
    <source>
        <dbReference type="SAM" id="Phobius"/>
    </source>
</evidence>
<keyword evidence="4" id="KW-1185">Reference proteome</keyword>
<gene>
    <name evidence="3" type="ORF">SAMN05216218_11141</name>
</gene>
<dbReference type="AlphaFoldDB" id="A0A1G7PVW3"/>
<feature type="region of interest" description="Disordered" evidence="1">
    <location>
        <begin position="454"/>
        <end position="477"/>
    </location>
</feature>
<accession>A0A1G7PVW3</accession>
<feature type="region of interest" description="Disordered" evidence="1">
    <location>
        <begin position="491"/>
        <end position="557"/>
    </location>
</feature>
<evidence type="ECO:0000313" key="4">
    <source>
        <dbReference type="Proteomes" id="UP000199076"/>
    </source>
</evidence>
<feature type="transmembrane region" description="Helical" evidence="2">
    <location>
        <begin position="43"/>
        <end position="63"/>
    </location>
</feature>
<sequence>MRVTDVVREADRPVAEDRARALAINEALREPLSEFLDEKQTKLRYAVGIGAATAVVGIVALGIVDGALVGGGLFLLGLAIAGGGYAYLNDQSPDVTVRSVQKGYWTAHSLPVQDGSILYDATQSIETTSFDLEQLTDHDKIAAANDTLADVSEYPVVMAQDENVEDTLTETLDEITTEIETAEEFTVEAPIIPATGSERAAIETLLEMADPDDTVDADFDIPVDQARTDIQELDELEQMAASDGAESELEELSDTSRTLVDDLSGMQETAVDLLNDHIGTAADAFGLVSYNFYCPDCQTDDIDSVVELTDPQAGSWYCETCRTTHDTSAVIPRHRLKDDLVNPVWDQLWIEKDDQRREVYENIEDQKADLQEREFEQRSEEIRSTTDRIRDLRSRIRDLKTEAKAAEGKVSEIGDLMVKYERIHDERKQAFEQEVESSFAEIDEETEEILEQTRNEEQERIEEAEQAAKEKAEMMREEKRRREIEKFVAEQQLEDQRTRATLAQQADRHDEEMEMQRRQHREEWMLETRGRTSFSGRIDKARMKKDRLLGASAGGDS</sequence>
<name>A0A1G7PVW3_9EURY</name>
<dbReference type="Proteomes" id="UP000199076">
    <property type="component" value="Unassembled WGS sequence"/>
</dbReference>
<proteinExistence type="predicted"/>
<dbReference type="RefSeq" id="WP_139171136.1">
    <property type="nucleotide sequence ID" value="NZ_FNBK01000011.1"/>
</dbReference>
<protein>
    <submittedName>
        <fullName evidence="3">Uncharacterized protein</fullName>
    </submittedName>
</protein>
<dbReference type="OrthoDB" id="351196at2157"/>
<keyword evidence="2" id="KW-1133">Transmembrane helix</keyword>
<reference evidence="4" key="1">
    <citation type="submission" date="2016-10" db="EMBL/GenBank/DDBJ databases">
        <authorList>
            <person name="Varghese N."/>
            <person name="Submissions S."/>
        </authorList>
    </citation>
    <scope>NUCLEOTIDE SEQUENCE [LARGE SCALE GENOMIC DNA]</scope>
    <source>
        <strain evidence="4">IBRC-M 10760</strain>
    </source>
</reference>
<organism evidence="3 4">
    <name type="scientific">Halorientalis regularis</name>
    <dbReference type="NCBI Taxonomy" id="660518"/>
    <lineage>
        <taxon>Archaea</taxon>
        <taxon>Methanobacteriati</taxon>
        <taxon>Methanobacteriota</taxon>
        <taxon>Stenosarchaea group</taxon>
        <taxon>Halobacteria</taxon>
        <taxon>Halobacteriales</taxon>
        <taxon>Haloarculaceae</taxon>
        <taxon>Halorientalis</taxon>
    </lineage>
</organism>
<dbReference type="EMBL" id="FNBK01000011">
    <property type="protein sequence ID" value="SDF90365.1"/>
    <property type="molecule type" value="Genomic_DNA"/>
</dbReference>
<dbReference type="STRING" id="660518.SAMN05216218_11141"/>
<evidence type="ECO:0000313" key="3">
    <source>
        <dbReference type="EMBL" id="SDF90365.1"/>
    </source>
</evidence>
<keyword evidence="2" id="KW-0812">Transmembrane</keyword>
<feature type="compositionally biased region" description="Basic and acidic residues" evidence="1">
    <location>
        <begin position="506"/>
        <end position="530"/>
    </location>
</feature>